<dbReference type="InterPro" id="IPR029069">
    <property type="entry name" value="HotDog_dom_sf"/>
</dbReference>
<dbReference type="RefSeq" id="WP_344455898.1">
    <property type="nucleotide sequence ID" value="NZ_BAAATZ010000032.1"/>
</dbReference>
<gene>
    <name evidence="1" type="ORF">GCM10010439_62350</name>
</gene>
<accession>A0ABN3UN91</accession>
<name>A0ABN3UN91_9ACTN</name>
<evidence type="ECO:0000313" key="2">
    <source>
        <dbReference type="Proteomes" id="UP001501842"/>
    </source>
</evidence>
<evidence type="ECO:0008006" key="3">
    <source>
        <dbReference type="Google" id="ProtNLM"/>
    </source>
</evidence>
<keyword evidence="2" id="KW-1185">Reference proteome</keyword>
<sequence>MEPWTFGERALPEQERFAWEVRELCSAVLGLERPEPELDDLTELLRRARHRLVRNVPSGPGPRVGALADGDGRVYLDHGRDVGEFNPMFPLYRISVDGPEHATGTVRFPVCYEGPPGCVHGGFLAVFADSVVQHHNCAVGLTGKTRGLEIRYRRPAPVSADLDFEIDREVAEGSVTSQVRLTSAGELLCRASIGAVASDRTNLPAFSARR</sequence>
<reference evidence="1 2" key="1">
    <citation type="journal article" date="2019" name="Int. J. Syst. Evol. Microbiol.">
        <title>The Global Catalogue of Microorganisms (GCM) 10K type strain sequencing project: providing services to taxonomists for standard genome sequencing and annotation.</title>
        <authorList>
            <consortium name="The Broad Institute Genomics Platform"/>
            <consortium name="The Broad Institute Genome Sequencing Center for Infectious Disease"/>
            <person name="Wu L."/>
            <person name="Ma J."/>
        </authorList>
    </citation>
    <scope>NUCLEOTIDE SEQUENCE [LARGE SCALE GENOMIC DNA]</scope>
    <source>
        <strain evidence="1 2">JCM 8201</strain>
    </source>
</reference>
<protein>
    <recommendedName>
        <fullName evidence="3">Thioesterase domain-containing protein</fullName>
    </recommendedName>
</protein>
<organism evidence="1 2">
    <name type="scientific">Actinocorallia aurantiaca</name>
    <dbReference type="NCBI Taxonomy" id="46204"/>
    <lineage>
        <taxon>Bacteria</taxon>
        <taxon>Bacillati</taxon>
        <taxon>Actinomycetota</taxon>
        <taxon>Actinomycetes</taxon>
        <taxon>Streptosporangiales</taxon>
        <taxon>Thermomonosporaceae</taxon>
        <taxon>Actinocorallia</taxon>
    </lineage>
</organism>
<dbReference type="EMBL" id="BAAATZ010000032">
    <property type="protein sequence ID" value="GAA2736091.1"/>
    <property type="molecule type" value="Genomic_DNA"/>
</dbReference>
<proteinExistence type="predicted"/>
<evidence type="ECO:0000313" key="1">
    <source>
        <dbReference type="EMBL" id="GAA2736091.1"/>
    </source>
</evidence>
<dbReference type="Gene3D" id="3.10.129.10">
    <property type="entry name" value="Hotdog Thioesterase"/>
    <property type="match status" value="1"/>
</dbReference>
<dbReference type="SUPFAM" id="SSF54637">
    <property type="entry name" value="Thioesterase/thiol ester dehydrase-isomerase"/>
    <property type="match status" value="1"/>
</dbReference>
<dbReference type="Proteomes" id="UP001501842">
    <property type="component" value="Unassembled WGS sequence"/>
</dbReference>
<comment type="caution">
    <text evidence="1">The sequence shown here is derived from an EMBL/GenBank/DDBJ whole genome shotgun (WGS) entry which is preliminary data.</text>
</comment>